<dbReference type="Gene3D" id="2.40.240.10">
    <property type="entry name" value="Ribosomal Protein L25, Chain P"/>
    <property type="match status" value="1"/>
</dbReference>
<evidence type="ECO:0000256" key="8">
    <source>
        <dbReference type="ARBA" id="ARBA00022917"/>
    </source>
</evidence>
<keyword evidence="7" id="KW-0067">ATP-binding</keyword>
<dbReference type="InterPro" id="IPR011035">
    <property type="entry name" value="Ribosomal_bL25/Gln-tRNA_synth"/>
</dbReference>
<dbReference type="SUPFAM" id="SSF50715">
    <property type="entry name" value="Ribosomal protein L25-like"/>
    <property type="match status" value="1"/>
</dbReference>
<evidence type="ECO:0000313" key="14">
    <source>
        <dbReference type="EMBL" id="KAG5643441.1"/>
    </source>
</evidence>
<dbReference type="PANTHER" id="PTHR43097">
    <property type="entry name" value="GLUTAMINE-TRNA LIGASE"/>
    <property type="match status" value="1"/>
</dbReference>
<evidence type="ECO:0000256" key="2">
    <source>
        <dbReference type="ARBA" id="ARBA00008927"/>
    </source>
</evidence>
<dbReference type="GO" id="GO:0006424">
    <property type="term" value="P:glutamyl-tRNA aminoacylation"/>
    <property type="evidence" value="ECO:0007669"/>
    <property type="project" value="TreeGrafter"/>
</dbReference>
<evidence type="ECO:0000259" key="13">
    <source>
        <dbReference type="Pfam" id="PF20974"/>
    </source>
</evidence>
<gene>
    <name evidence="14" type="ORF">DXG03_000914</name>
</gene>
<evidence type="ECO:0000256" key="9">
    <source>
        <dbReference type="ARBA" id="ARBA00023146"/>
    </source>
</evidence>
<evidence type="ECO:0000256" key="10">
    <source>
        <dbReference type="ARBA" id="ARBA00030865"/>
    </source>
</evidence>
<keyword evidence="5" id="KW-0436">Ligase</keyword>
<evidence type="ECO:0000256" key="1">
    <source>
        <dbReference type="ARBA" id="ARBA00004496"/>
    </source>
</evidence>
<protein>
    <recommendedName>
        <fullName evidence="3">glutamate--tRNA ligase</fullName>
        <ecNumber evidence="3">6.1.1.17</ecNumber>
    </recommendedName>
    <alternativeName>
        <fullName evidence="10">Glutamyl-tRNA synthetase</fullName>
    </alternativeName>
</protein>
<comment type="similarity">
    <text evidence="2">Belongs to the class-I aminoacyl-tRNA synthetase family. Glutamate--tRNA ligase type 2 subfamily.</text>
</comment>
<keyword evidence="4" id="KW-0963">Cytoplasm</keyword>
<dbReference type="InterPro" id="IPR049437">
    <property type="entry name" value="tRNA-synt_1c_C2"/>
</dbReference>
<accession>A0A9P7KD35</accession>
<keyword evidence="15" id="KW-1185">Reference proteome</keyword>
<keyword evidence="9" id="KW-0030">Aminoacyl-tRNA synthetase</keyword>
<dbReference type="Pfam" id="PF03950">
    <property type="entry name" value="tRNA-synt_1c_C"/>
    <property type="match status" value="1"/>
</dbReference>
<evidence type="ECO:0000259" key="12">
    <source>
        <dbReference type="Pfam" id="PF03950"/>
    </source>
</evidence>
<dbReference type="EC" id="6.1.1.17" evidence="3"/>
<dbReference type="GO" id="GO:0004818">
    <property type="term" value="F:glutamate-tRNA ligase activity"/>
    <property type="evidence" value="ECO:0007669"/>
    <property type="project" value="UniProtKB-EC"/>
</dbReference>
<dbReference type="GO" id="GO:0005829">
    <property type="term" value="C:cytosol"/>
    <property type="evidence" value="ECO:0007669"/>
    <property type="project" value="TreeGrafter"/>
</dbReference>
<dbReference type="PANTHER" id="PTHR43097:SF5">
    <property type="entry name" value="GLUTAMATE--TRNA LIGASE"/>
    <property type="match status" value="1"/>
</dbReference>
<evidence type="ECO:0000256" key="4">
    <source>
        <dbReference type="ARBA" id="ARBA00022490"/>
    </source>
</evidence>
<keyword evidence="8" id="KW-0648">Protein biosynthesis</keyword>
<dbReference type="InterPro" id="IPR050132">
    <property type="entry name" value="Gln/Glu-tRNA_Ligase"/>
</dbReference>
<feature type="domain" description="Glutamyl/glutaminyl-tRNA synthetase class Ib anti-codon binding" evidence="12">
    <location>
        <begin position="4"/>
        <end position="80"/>
    </location>
</feature>
<feature type="domain" description="tRNA synthetases class I (E and Q) anti-codon binding" evidence="13">
    <location>
        <begin position="94"/>
        <end position="168"/>
    </location>
</feature>
<comment type="subcellular location">
    <subcellularLocation>
        <location evidence="1">Cytoplasm</location>
    </subcellularLocation>
</comment>
<dbReference type="GO" id="GO:0005524">
    <property type="term" value="F:ATP binding"/>
    <property type="evidence" value="ECO:0007669"/>
    <property type="project" value="UniProtKB-KW"/>
</dbReference>
<keyword evidence="6" id="KW-0547">Nucleotide-binding</keyword>
<dbReference type="InterPro" id="IPR020056">
    <property type="entry name" value="Rbsml_bL25/Gln-tRNA_synth_N"/>
</dbReference>
<name>A0A9P7KD35_9AGAR</name>
<proteinExistence type="inferred from homology"/>
<comment type="caution">
    <text evidence="14">The sequence shown here is derived from an EMBL/GenBank/DDBJ whole genome shotgun (WGS) entry which is preliminary data.</text>
</comment>
<dbReference type="InterPro" id="IPR020059">
    <property type="entry name" value="Glu/Gln-tRNA-synth_Ib_codon-bd"/>
</dbReference>
<evidence type="ECO:0000256" key="6">
    <source>
        <dbReference type="ARBA" id="ARBA00022741"/>
    </source>
</evidence>
<evidence type="ECO:0000313" key="15">
    <source>
        <dbReference type="Proteomes" id="UP000775547"/>
    </source>
</evidence>
<dbReference type="GO" id="GO:0017102">
    <property type="term" value="C:methionyl glutamyl tRNA synthetase complex"/>
    <property type="evidence" value="ECO:0007669"/>
    <property type="project" value="TreeGrafter"/>
</dbReference>
<reference evidence="14" key="1">
    <citation type="submission" date="2020-07" db="EMBL/GenBank/DDBJ databases">
        <authorList>
            <person name="Nieuwenhuis M."/>
            <person name="Van De Peppel L.J.J."/>
        </authorList>
    </citation>
    <scope>NUCLEOTIDE SEQUENCE</scope>
    <source>
        <strain evidence="14">AP01</strain>
        <tissue evidence="14">Mycelium</tissue>
    </source>
</reference>
<dbReference type="Proteomes" id="UP000775547">
    <property type="component" value="Unassembled WGS sequence"/>
</dbReference>
<dbReference type="Pfam" id="PF20974">
    <property type="entry name" value="tRNA-synt_1c_C2"/>
    <property type="match status" value="1"/>
</dbReference>
<dbReference type="EMBL" id="JABCKV010000112">
    <property type="protein sequence ID" value="KAG5643441.1"/>
    <property type="molecule type" value="Genomic_DNA"/>
</dbReference>
<evidence type="ECO:0000256" key="7">
    <source>
        <dbReference type="ARBA" id="ARBA00022840"/>
    </source>
</evidence>
<evidence type="ECO:0000256" key="3">
    <source>
        <dbReference type="ARBA" id="ARBA00012835"/>
    </source>
</evidence>
<comment type="catalytic activity">
    <reaction evidence="11">
        <text>tRNA(Glu) + L-glutamate + ATP = L-glutamyl-tRNA(Glu) + AMP + diphosphate</text>
        <dbReference type="Rhea" id="RHEA:23540"/>
        <dbReference type="Rhea" id="RHEA-COMP:9663"/>
        <dbReference type="Rhea" id="RHEA-COMP:9680"/>
        <dbReference type="ChEBI" id="CHEBI:29985"/>
        <dbReference type="ChEBI" id="CHEBI:30616"/>
        <dbReference type="ChEBI" id="CHEBI:33019"/>
        <dbReference type="ChEBI" id="CHEBI:78442"/>
        <dbReference type="ChEBI" id="CHEBI:78520"/>
        <dbReference type="ChEBI" id="CHEBI:456215"/>
        <dbReference type="EC" id="6.1.1.17"/>
    </reaction>
</comment>
<dbReference type="OrthoDB" id="10250478at2759"/>
<dbReference type="AlphaFoldDB" id="A0A9P7KD35"/>
<evidence type="ECO:0000256" key="11">
    <source>
        <dbReference type="ARBA" id="ARBA00048351"/>
    </source>
</evidence>
<sequence length="198" mass="22367">MVPVTVVGDPSEYQVKLEPKHKKDSAIEEKKVVYASSILIEQVDARSFNDGEEITLMNWGNAIVGSCKRSPSGVVSPVVLDLHLDGDFRQTKKKITWLAAPTTTHQLVDVVLLEYDYLITKKKLDEQDTLADLVTPVTEFRTHAVADGNVLELNKGDIIQFERKGYYFLMARMRGAWLSFVFQTAGPLVLQARRLLWM</sequence>
<reference evidence="14" key="2">
    <citation type="submission" date="2021-10" db="EMBL/GenBank/DDBJ databases">
        <title>Phylogenomics reveals ancestral predisposition of the termite-cultivated fungus Termitomyces towards a domesticated lifestyle.</title>
        <authorList>
            <person name="Auxier B."/>
            <person name="Grum-Grzhimaylo A."/>
            <person name="Cardenas M.E."/>
            <person name="Lodge J.D."/>
            <person name="Laessoe T."/>
            <person name="Pedersen O."/>
            <person name="Smith M.E."/>
            <person name="Kuyper T.W."/>
            <person name="Franco-Molano E.A."/>
            <person name="Baroni T.J."/>
            <person name="Aanen D.K."/>
        </authorList>
    </citation>
    <scope>NUCLEOTIDE SEQUENCE</scope>
    <source>
        <strain evidence="14">AP01</strain>
        <tissue evidence="14">Mycelium</tissue>
    </source>
</reference>
<evidence type="ECO:0000256" key="5">
    <source>
        <dbReference type="ARBA" id="ARBA00022598"/>
    </source>
</evidence>
<dbReference type="FunFam" id="2.40.240.10:FF:000004">
    <property type="entry name" value="Glutamyl-tRNA synthetase, cytoplasmic"/>
    <property type="match status" value="1"/>
</dbReference>
<organism evidence="14 15">
    <name type="scientific">Asterophora parasitica</name>
    <dbReference type="NCBI Taxonomy" id="117018"/>
    <lineage>
        <taxon>Eukaryota</taxon>
        <taxon>Fungi</taxon>
        <taxon>Dikarya</taxon>
        <taxon>Basidiomycota</taxon>
        <taxon>Agaricomycotina</taxon>
        <taxon>Agaricomycetes</taxon>
        <taxon>Agaricomycetidae</taxon>
        <taxon>Agaricales</taxon>
        <taxon>Tricholomatineae</taxon>
        <taxon>Lyophyllaceae</taxon>
        <taxon>Asterophora</taxon>
    </lineage>
</organism>